<gene>
    <name evidence="2" type="ORF">NTJ_09474</name>
</gene>
<name>A0ABN7B0D2_9HEMI</name>
<keyword evidence="3" id="KW-1185">Reference proteome</keyword>
<feature type="compositionally biased region" description="Polar residues" evidence="1">
    <location>
        <begin position="55"/>
        <end position="64"/>
    </location>
</feature>
<evidence type="ECO:0000313" key="2">
    <source>
        <dbReference type="EMBL" id="BES96660.1"/>
    </source>
</evidence>
<evidence type="ECO:0000256" key="1">
    <source>
        <dbReference type="SAM" id="MobiDB-lite"/>
    </source>
</evidence>
<reference evidence="2 3" key="1">
    <citation type="submission" date="2023-09" db="EMBL/GenBank/DDBJ databases">
        <title>Nesidiocoris tenuis whole genome shotgun sequence.</title>
        <authorList>
            <person name="Shibata T."/>
            <person name="Shimoda M."/>
            <person name="Kobayashi T."/>
            <person name="Uehara T."/>
        </authorList>
    </citation>
    <scope>NUCLEOTIDE SEQUENCE [LARGE SCALE GENOMIC DNA]</scope>
    <source>
        <strain evidence="2 3">Japan</strain>
    </source>
</reference>
<feature type="compositionally biased region" description="Pro residues" evidence="1">
    <location>
        <begin position="23"/>
        <end position="34"/>
    </location>
</feature>
<evidence type="ECO:0000313" key="3">
    <source>
        <dbReference type="Proteomes" id="UP001307889"/>
    </source>
</evidence>
<dbReference type="EMBL" id="AP028915">
    <property type="protein sequence ID" value="BES96660.1"/>
    <property type="molecule type" value="Genomic_DNA"/>
</dbReference>
<feature type="region of interest" description="Disordered" evidence="1">
    <location>
        <begin position="1"/>
        <end position="65"/>
    </location>
</feature>
<protein>
    <submittedName>
        <fullName evidence="2">Uncharacterized protein</fullName>
    </submittedName>
</protein>
<sequence length="143" mass="15673">MNISRSPMNLRAQGARSANFVPPRSPPPASPDVPPRGQAADCFMPAKKGDPSLGRKQSTSTTNPRAVFEPHYLILILPADGDGGHDEDDNYESDGAISTEEKRTSLETRFASLDFGILFEMRRLVHTGRIPKGERAPQNRCGR</sequence>
<accession>A0ABN7B0D2</accession>
<feature type="region of interest" description="Disordered" evidence="1">
    <location>
        <begin position="79"/>
        <end position="102"/>
    </location>
</feature>
<organism evidence="2 3">
    <name type="scientific">Nesidiocoris tenuis</name>
    <dbReference type="NCBI Taxonomy" id="355587"/>
    <lineage>
        <taxon>Eukaryota</taxon>
        <taxon>Metazoa</taxon>
        <taxon>Ecdysozoa</taxon>
        <taxon>Arthropoda</taxon>
        <taxon>Hexapoda</taxon>
        <taxon>Insecta</taxon>
        <taxon>Pterygota</taxon>
        <taxon>Neoptera</taxon>
        <taxon>Paraneoptera</taxon>
        <taxon>Hemiptera</taxon>
        <taxon>Heteroptera</taxon>
        <taxon>Panheteroptera</taxon>
        <taxon>Cimicomorpha</taxon>
        <taxon>Miridae</taxon>
        <taxon>Dicyphina</taxon>
        <taxon>Nesidiocoris</taxon>
    </lineage>
</organism>
<proteinExistence type="predicted"/>
<dbReference type="Proteomes" id="UP001307889">
    <property type="component" value="Chromosome 7"/>
</dbReference>